<dbReference type="InterPro" id="IPR012292">
    <property type="entry name" value="Globin/Proto"/>
</dbReference>
<evidence type="ECO:0000256" key="13">
    <source>
        <dbReference type="ARBA" id="ARBA00023027"/>
    </source>
</evidence>
<evidence type="ECO:0000256" key="11">
    <source>
        <dbReference type="ARBA" id="ARBA00023002"/>
    </source>
</evidence>
<comment type="similarity">
    <text evidence="3">In the C-terminal section; belongs to the flavoprotein pyridine nucleotide cytochrome reductase family.</text>
</comment>
<keyword evidence="11" id="KW-0560">Oxidoreductase</keyword>
<keyword evidence="8" id="KW-0479">Metal-binding</keyword>
<dbReference type="InterPro" id="IPR017927">
    <property type="entry name" value="FAD-bd_FR_type"/>
</dbReference>
<gene>
    <name evidence="19" type="ORF">B0T11DRAFT_221442</name>
</gene>
<dbReference type="EMBL" id="JAGPXD010000002">
    <property type="protein sequence ID" value="KAH7368059.1"/>
    <property type="molecule type" value="Genomic_DNA"/>
</dbReference>
<comment type="cofactor">
    <cofactor evidence="1">
        <name>heme b</name>
        <dbReference type="ChEBI" id="CHEBI:60344"/>
    </cofactor>
</comment>
<dbReference type="Proteomes" id="UP000813385">
    <property type="component" value="Unassembled WGS sequence"/>
</dbReference>
<keyword evidence="12" id="KW-0408">Iron</keyword>
<evidence type="ECO:0000256" key="4">
    <source>
        <dbReference type="ARBA" id="ARBA00012229"/>
    </source>
</evidence>
<evidence type="ECO:0000256" key="15">
    <source>
        <dbReference type="ARBA" id="ARBA00049433"/>
    </source>
</evidence>
<keyword evidence="10" id="KW-0521">NADP</keyword>
<dbReference type="PROSITE" id="PS51384">
    <property type="entry name" value="FAD_FR"/>
    <property type="match status" value="1"/>
</dbReference>
<dbReference type="Pfam" id="PF00970">
    <property type="entry name" value="FAD_binding_6"/>
    <property type="match status" value="1"/>
</dbReference>
<evidence type="ECO:0000256" key="2">
    <source>
        <dbReference type="ARBA" id="ARBA00001974"/>
    </source>
</evidence>
<evidence type="ECO:0000256" key="14">
    <source>
        <dbReference type="ARBA" id="ARBA00048649"/>
    </source>
</evidence>
<dbReference type="InterPro" id="IPR039261">
    <property type="entry name" value="FNR_nucleotide-bd"/>
</dbReference>
<keyword evidence="7" id="KW-0285">Flavoprotein</keyword>
<protein>
    <recommendedName>
        <fullName evidence="4">nitric oxide dioxygenase</fullName>
        <ecNumber evidence="4">1.14.12.17</ecNumber>
    </recommendedName>
</protein>
<dbReference type="PANTHER" id="PTHR43396:SF3">
    <property type="entry name" value="FLAVOHEMOPROTEIN"/>
    <property type="match status" value="1"/>
</dbReference>
<dbReference type="GO" id="GO:0046872">
    <property type="term" value="F:metal ion binding"/>
    <property type="evidence" value="ECO:0007669"/>
    <property type="project" value="UniProtKB-KW"/>
</dbReference>
<dbReference type="CDD" id="cd06184">
    <property type="entry name" value="flavohem_like_fad_nad_binding"/>
    <property type="match status" value="1"/>
</dbReference>
<dbReference type="GO" id="GO:0009636">
    <property type="term" value="P:response to toxic substance"/>
    <property type="evidence" value="ECO:0007669"/>
    <property type="project" value="UniProtKB-KW"/>
</dbReference>
<dbReference type="GO" id="GO:0008941">
    <property type="term" value="F:nitric oxide dioxygenase NAD(P)H activity"/>
    <property type="evidence" value="ECO:0007669"/>
    <property type="project" value="UniProtKB-EC"/>
</dbReference>
<dbReference type="SUPFAM" id="SSF63380">
    <property type="entry name" value="Riboflavin synthase domain-like"/>
    <property type="match status" value="1"/>
</dbReference>
<keyword evidence="9" id="KW-0274">FAD</keyword>
<dbReference type="InterPro" id="IPR017938">
    <property type="entry name" value="Riboflavin_synthase-like_b-brl"/>
</dbReference>
<dbReference type="GO" id="GO:0071500">
    <property type="term" value="P:cellular response to nitrosative stress"/>
    <property type="evidence" value="ECO:0007669"/>
    <property type="project" value="TreeGrafter"/>
</dbReference>
<feature type="domain" description="Globin" evidence="17">
    <location>
        <begin position="2"/>
        <end position="139"/>
    </location>
</feature>
<dbReference type="EC" id="1.14.12.17" evidence="4"/>
<dbReference type="FunFam" id="1.10.490.10:FF:000003">
    <property type="entry name" value="Flavohemoprotein"/>
    <property type="match status" value="1"/>
</dbReference>
<evidence type="ECO:0000259" key="17">
    <source>
        <dbReference type="PROSITE" id="PS01033"/>
    </source>
</evidence>
<dbReference type="SUPFAM" id="SSF52343">
    <property type="entry name" value="Ferredoxin reductase-like, C-terminal NADP-linked domain"/>
    <property type="match status" value="1"/>
</dbReference>
<comment type="function">
    <text evidence="16">In the presence of oxygen and NADH, it has NADH oxidase activity, which leads to the generation of superoxide and H(2)O(2). Under anaerobic conditions, it also exhibits nitric oxide reductase and FAD reductase activities. However, all these reactions are much lower than NOD activity.</text>
</comment>
<comment type="catalytic activity">
    <reaction evidence="14">
        <text>2 nitric oxide + NADH + 2 O2 = 2 nitrate + NAD(+) + H(+)</text>
        <dbReference type="Rhea" id="RHEA:19469"/>
        <dbReference type="ChEBI" id="CHEBI:15378"/>
        <dbReference type="ChEBI" id="CHEBI:15379"/>
        <dbReference type="ChEBI" id="CHEBI:16480"/>
        <dbReference type="ChEBI" id="CHEBI:17632"/>
        <dbReference type="ChEBI" id="CHEBI:57540"/>
        <dbReference type="ChEBI" id="CHEBI:57945"/>
        <dbReference type="EC" id="1.14.12.17"/>
    </reaction>
</comment>
<dbReference type="Gene3D" id="1.10.490.10">
    <property type="entry name" value="Globins"/>
    <property type="match status" value="1"/>
</dbReference>
<evidence type="ECO:0000313" key="19">
    <source>
        <dbReference type="EMBL" id="KAH7368059.1"/>
    </source>
</evidence>
<keyword evidence="20" id="KW-1185">Reference proteome</keyword>
<feature type="domain" description="FAD-binding FR-type" evidence="18">
    <location>
        <begin position="149"/>
        <end position="263"/>
    </location>
</feature>
<dbReference type="GO" id="GO:0019825">
    <property type="term" value="F:oxygen binding"/>
    <property type="evidence" value="ECO:0007669"/>
    <property type="project" value="InterPro"/>
</dbReference>
<evidence type="ECO:0000313" key="20">
    <source>
        <dbReference type="Proteomes" id="UP000813385"/>
    </source>
</evidence>
<evidence type="ECO:0000256" key="12">
    <source>
        <dbReference type="ARBA" id="ARBA00023004"/>
    </source>
</evidence>
<dbReference type="GO" id="GO:0071949">
    <property type="term" value="F:FAD binding"/>
    <property type="evidence" value="ECO:0007669"/>
    <property type="project" value="TreeGrafter"/>
</dbReference>
<dbReference type="CDD" id="cd08922">
    <property type="entry name" value="FHb-globin"/>
    <property type="match status" value="1"/>
</dbReference>
<dbReference type="PRINTS" id="PR00406">
    <property type="entry name" value="CYTB5RDTASE"/>
</dbReference>
<evidence type="ECO:0000256" key="16">
    <source>
        <dbReference type="ARBA" id="ARBA00056398"/>
    </source>
</evidence>
<evidence type="ECO:0000256" key="8">
    <source>
        <dbReference type="ARBA" id="ARBA00022723"/>
    </source>
</evidence>
<accession>A0A8K0TJ24</accession>
<reference evidence="19" key="1">
    <citation type="journal article" date="2021" name="Nat. Commun.">
        <title>Genetic determinants of endophytism in the Arabidopsis root mycobiome.</title>
        <authorList>
            <person name="Mesny F."/>
            <person name="Miyauchi S."/>
            <person name="Thiergart T."/>
            <person name="Pickel B."/>
            <person name="Atanasova L."/>
            <person name="Karlsson M."/>
            <person name="Huettel B."/>
            <person name="Barry K.W."/>
            <person name="Haridas S."/>
            <person name="Chen C."/>
            <person name="Bauer D."/>
            <person name="Andreopoulos W."/>
            <person name="Pangilinan J."/>
            <person name="LaButti K."/>
            <person name="Riley R."/>
            <person name="Lipzen A."/>
            <person name="Clum A."/>
            <person name="Drula E."/>
            <person name="Henrissat B."/>
            <person name="Kohler A."/>
            <person name="Grigoriev I.V."/>
            <person name="Martin F.M."/>
            <person name="Hacquard S."/>
        </authorList>
    </citation>
    <scope>NUCLEOTIDE SEQUENCE</scope>
    <source>
        <strain evidence="19">MPI-CAGE-AT-0016</strain>
    </source>
</reference>
<dbReference type="GO" id="GO:0046210">
    <property type="term" value="P:nitric oxide catabolic process"/>
    <property type="evidence" value="ECO:0007669"/>
    <property type="project" value="TreeGrafter"/>
</dbReference>
<organism evidence="19 20">
    <name type="scientific">Plectosphaerella cucumerina</name>
    <dbReference type="NCBI Taxonomy" id="40658"/>
    <lineage>
        <taxon>Eukaryota</taxon>
        <taxon>Fungi</taxon>
        <taxon>Dikarya</taxon>
        <taxon>Ascomycota</taxon>
        <taxon>Pezizomycotina</taxon>
        <taxon>Sordariomycetes</taxon>
        <taxon>Hypocreomycetidae</taxon>
        <taxon>Glomerellales</taxon>
        <taxon>Plectosphaerellaceae</taxon>
        <taxon>Plectosphaerella</taxon>
    </lineage>
</organism>
<comment type="cofactor">
    <cofactor evidence="2">
        <name>FAD</name>
        <dbReference type="ChEBI" id="CHEBI:57692"/>
    </cofactor>
</comment>
<dbReference type="FunFam" id="2.40.30.10:FF:000034">
    <property type="entry name" value="Flavohemoprotein"/>
    <property type="match status" value="1"/>
</dbReference>
<name>A0A8K0TJ24_9PEZI</name>
<keyword evidence="6" id="KW-0349">Heme</keyword>
<dbReference type="OrthoDB" id="436496at2759"/>
<dbReference type="InterPro" id="IPR008333">
    <property type="entry name" value="Cbr1-like_FAD-bd_dom"/>
</dbReference>
<dbReference type="InterPro" id="IPR009050">
    <property type="entry name" value="Globin-like_sf"/>
</dbReference>
<dbReference type="Pfam" id="PF00042">
    <property type="entry name" value="Globin"/>
    <property type="match status" value="1"/>
</dbReference>
<keyword evidence="13" id="KW-0520">NAD</keyword>
<dbReference type="GO" id="GO:0020037">
    <property type="term" value="F:heme binding"/>
    <property type="evidence" value="ECO:0007669"/>
    <property type="project" value="InterPro"/>
</dbReference>
<dbReference type="InterPro" id="IPR000971">
    <property type="entry name" value="Globin"/>
</dbReference>
<evidence type="ECO:0000256" key="7">
    <source>
        <dbReference type="ARBA" id="ARBA00022630"/>
    </source>
</evidence>
<keyword evidence="5" id="KW-0216">Detoxification</keyword>
<dbReference type="Pfam" id="PF00175">
    <property type="entry name" value="NAD_binding_1"/>
    <property type="match status" value="1"/>
</dbReference>
<proteinExistence type="inferred from homology"/>
<comment type="catalytic activity">
    <reaction evidence="15">
        <text>2 nitric oxide + NADPH + 2 O2 = 2 nitrate + NADP(+) + H(+)</text>
        <dbReference type="Rhea" id="RHEA:19465"/>
        <dbReference type="ChEBI" id="CHEBI:15378"/>
        <dbReference type="ChEBI" id="CHEBI:15379"/>
        <dbReference type="ChEBI" id="CHEBI:16480"/>
        <dbReference type="ChEBI" id="CHEBI:17632"/>
        <dbReference type="ChEBI" id="CHEBI:57783"/>
        <dbReference type="ChEBI" id="CHEBI:58349"/>
        <dbReference type="EC" id="1.14.12.17"/>
    </reaction>
</comment>
<dbReference type="PROSITE" id="PS01033">
    <property type="entry name" value="GLOBIN"/>
    <property type="match status" value="1"/>
</dbReference>
<comment type="caution">
    <text evidence="19">The sequence shown here is derived from an EMBL/GenBank/DDBJ whole genome shotgun (WGS) entry which is preliminary data.</text>
</comment>
<evidence type="ECO:0000256" key="6">
    <source>
        <dbReference type="ARBA" id="ARBA00022617"/>
    </source>
</evidence>
<evidence type="ECO:0000259" key="18">
    <source>
        <dbReference type="PROSITE" id="PS51384"/>
    </source>
</evidence>
<dbReference type="FunFam" id="3.40.50.80:FF:000010">
    <property type="entry name" value="Flavohemoprotein"/>
    <property type="match status" value="1"/>
</dbReference>
<evidence type="ECO:0000256" key="10">
    <source>
        <dbReference type="ARBA" id="ARBA00022857"/>
    </source>
</evidence>
<dbReference type="NCBIfam" id="NF009805">
    <property type="entry name" value="PRK13289.1"/>
    <property type="match status" value="1"/>
</dbReference>
<dbReference type="Gene3D" id="2.40.30.10">
    <property type="entry name" value="Translation factors"/>
    <property type="match status" value="1"/>
</dbReference>
<sequence length="418" mass="45762">MGLTAAQTEIVKSTAPILQVHGETITSLFYKNMIGAHPELRNVFNLTHQRTGAQPKALASSVLAYATYIDKLEALGPAVERIAQKHVSLGITPDQYDIVGKYLMEAIGAVLGDGLTPEVADAWTAAYGQLAGVFIKREDDLYREAGDWAGWRSFRVARREKESDTITSFYLTPADGKLPLPPFRAGQYVSVRLNVPELGAYQARQYSMSQGPDAGTYRISVKRELAPEGVDAPGGLISGMLHDKINVGDEIDMTIPRGEFFIDVSDASKAEAPLVLISAGVGVTPLVSILDTVLGPDSATPNRPIRWLHASRNSHQMSFHKAVRARAAEKDNLDMQIFLDDVSEGDVKGQEYDHAGRFDVDALDKEKDLALRDPRTEYYVCGPAPWMLALRAKLEGMGVDRQNIKMELFGTGSVEDNE</sequence>
<evidence type="ECO:0000256" key="5">
    <source>
        <dbReference type="ARBA" id="ARBA00022575"/>
    </source>
</evidence>
<dbReference type="PANTHER" id="PTHR43396">
    <property type="entry name" value="FLAVOHEMOPROTEIN"/>
    <property type="match status" value="1"/>
</dbReference>
<dbReference type="AlphaFoldDB" id="A0A8K0TJ24"/>
<evidence type="ECO:0000256" key="3">
    <source>
        <dbReference type="ARBA" id="ARBA00006401"/>
    </source>
</evidence>
<dbReference type="Gene3D" id="3.40.50.80">
    <property type="entry name" value="Nucleotide-binding domain of ferredoxin-NADP reductase (FNR) module"/>
    <property type="match status" value="1"/>
</dbReference>
<evidence type="ECO:0000256" key="9">
    <source>
        <dbReference type="ARBA" id="ARBA00022827"/>
    </source>
</evidence>
<dbReference type="SUPFAM" id="SSF46458">
    <property type="entry name" value="Globin-like"/>
    <property type="match status" value="1"/>
</dbReference>
<evidence type="ECO:0000256" key="1">
    <source>
        <dbReference type="ARBA" id="ARBA00001970"/>
    </source>
</evidence>
<dbReference type="InterPro" id="IPR001433">
    <property type="entry name" value="OxRdtase_FAD/NAD-bd"/>
</dbReference>